<reference evidence="1" key="1">
    <citation type="submission" date="2022-07" db="EMBL/GenBank/DDBJ databases">
        <title>Genome Sequence of Lecanicillium saksenae.</title>
        <authorList>
            <person name="Buettner E."/>
        </authorList>
    </citation>
    <scope>NUCLEOTIDE SEQUENCE</scope>
    <source>
        <strain evidence="1">VT-O1</strain>
    </source>
</reference>
<keyword evidence="2" id="KW-1185">Reference proteome</keyword>
<sequence>MSGSGLDNLGIVANVLGVADVSAKLLTSLAFYVRDVKNAHDDRARLMNEVLQSHLLCDRIKTLIDSPQGAALKSSKPLAAAIADCDAILRKLDDKLDPGDATPSRRGAAVLSALLWPFQRREVDGKIQQLESCRTRAESALQIDQTLSAAILNLDTKLVLSRLPIANTAIFNSQADEHKTTCLAGTSVQILGIITKWVLNPDGQPIFWLSGKAGTGKSTVSRSVANDLAAKDQLCGSFFFKRNEGSRSNLSKFFSTLAADLIIREPAVAQLVKEALDDDPQLFTKTTTYQFERLIFEPLSKASISRSPPTVIVIDALDECDSDENIVLLLGLLSRIQQIPNGPKIFITSRPELYLRMAFRRIHGTYEHATMEDTAGSEADMALFIQHELTRIRIDYNYTVEDERQISEDWPAANDVKQLSKAASPLFIFAATVCRLVGDRSDGPPDERLNYVLEYQRNVRHSFPHHIEQLASTYMPTLSKLLVKQAPSQQHSTLQGFKSLVGAIVTVATPLAKSTMADLLGIKKSIVDARLDLLHSVLEIPSIANLPVRVLHLSFSDFLINCKENNPFWIDEEETHNRLLHCCLRKMASLKQDMCDLNNPSASLSEVDPETLDRCLPPSMRYACLYWTHHFLKLKDFAICTNEIYAFLKEHLLHWIEALSLLGACADALGSIVNMRVLLTKSKKGDDFLHFLDDTEKCIRSNFRILRTRPLQVYSSLLVFAPKYSIIRNTFPDVIDQTLSFLPNSRDSWSGLVQSMRITSQQIDTIVFSSDLRFAAFPNQNTLSIRQLETGLDLHTLEINRKSDCKIYISPDCKLVGSESENGLLQIFSLDQGNYLSLVSNKPNRFYFAVFSPDSQLIAAASVAGCIDIWHLEAGRCIATLADAAIDPTFKWRRGELRIKKQSTLLFSPDSRSIVRASLAAGLKIWNIETGECTHLFQRLSTFTPQAAFSQSSALLAAVLQTSSSAEIWIWNALSHDCIRVIDLDQPGEEFPLLDRYFTQRVWFLSFLGDDELVSVVPGNKIWKWQITSGQRARILDSDDVPAGSVVLSPDLCHVAEWRGGHLRVRRIDSGLCISSFSSSFDEVSRIQFSSDSKQLVTVSLPTELSLWDLDAVVQTDSPSSAHTTKILDISLSPNSKLAVTMSSQYQPILWSCETGEMLGTIASDTLGGVVHRVFFSPDSSQLAVHQLGGGLYKGKLSLFEMECTDGEYNSATTLSTSLLDIDRSVFSHDSSRIAAFGFDGTATVWTTHSGTPLHYLDFDGRIWRAGLTSKLLAVARTSRLELWRFEPVERVRRVQIAGLDFHCIDFSPDSSLVAALRWNVLYVWQVATGHCIYSGSLNQLLRPPSPVAPRVLGILSDAGYIGSGGFVVPGSNLYTQLAASGEQRHGYGLTQKDDMWITWNGDKVLWVPPEVRMRRFHVSRAAIAMVSQLNTVIIIKFKEGKKGQWRKQALQSK</sequence>
<organism evidence="1 2">
    <name type="scientific">Lecanicillium saksenae</name>
    <dbReference type="NCBI Taxonomy" id="468837"/>
    <lineage>
        <taxon>Eukaryota</taxon>
        <taxon>Fungi</taxon>
        <taxon>Dikarya</taxon>
        <taxon>Ascomycota</taxon>
        <taxon>Pezizomycotina</taxon>
        <taxon>Sordariomycetes</taxon>
        <taxon>Hypocreomycetidae</taxon>
        <taxon>Hypocreales</taxon>
        <taxon>Cordycipitaceae</taxon>
        <taxon>Lecanicillium</taxon>
    </lineage>
</organism>
<proteinExistence type="predicted"/>
<dbReference type="Proteomes" id="UP001148737">
    <property type="component" value="Unassembled WGS sequence"/>
</dbReference>
<dbReference type="EMBL" id="JANAKD010000712">
    <property type="protein sequence ID" value="KAJ3489907.1"/>
    <property type="molecule type" value="Genomic_DNA"/>
</dbReference>
<evidence type="ECO:0000313" key="1">
    <source>
        <dbReference type="EMBL" id="KAJ3489907.1"/>
    </source>
</evidence>
<name>A0ACC1QRQ3_9HYPO</name>
<evidence type="ECO:0000313" key="2">
    <source>
        <dbReference type="Proteomes" id="UP001148737"/>
    </source>
</evidence>
<comment type="caution">
    <text evidence="1">The sequence shown here is derived from an EMBL/GenBank/DDBJ whole genome shotgun (WGS) entry which is preliminary data.</text>
</comment>
<gene>
    <name evidence="1" type="ORF">NLG97_g5890</name>
</gene>
<accession>A0ACC1QRQ3</accession>
<protein>
    <submittedName>
        <fullName evidence="1">Uncharacterized protein</fullName>
    </submittedName>
</protein>